<dbReference type="PANTHER" id="PTHR23063">
    <property type="entry name" value="PHOSPHOLIPID ACYLTRANSFERASE"/>
    <property type="match status" value="1"/>
</dbReference>
<proteinExistence type="inferred from homology"/>
<protein>
    <submittedName>
        <fullName evidence="15">Putative lysophospholipid acyltransferase LPEAT1</fullName>
    </submittedName>
</protein>
<dbReference type="SUPFAM" id="SSF69593">
    <property type="entry name" value="Glycerol-3-phosphate (1)-acyltransferase"/>
    <property type="match status" value="1"/>
</dbReference>
<gene>
    <name evidence="15" type="ORF">EZS28_024420</name>
</gene>
<dbReference type="InterPro" id="IPR045252">
    <property type="entry name" value="LPCAT1-like"/>
</dbReference>
<feature type="domain" description="Phospholipid/glycerol acyltransferase" evidence="14">
    <location>
        <begin position="136"/>
        <end position="257"/>
    </location>
</feature>
<evidence type="ECO:0000256" key="2">
    <source>
        <dbReference type="ARBA" id="ARBA00005189"/>
    </source>
</evidence>
<dbReference type="OrthoDB" id="272512at2759"/>
<evidence type="ECO:0000256" key="6">
    <source>
        <dbReference type="ARBA" id="ARBA00022692"/>
    </source>
</evidence>
<comment type="caution">
    <text evidence="15">The sequence shown here is derived from an EMBL/GenBank/DDBJ whole genome shotgun (WGS) entry which is preliminary data.</text>
</comment>
<evidence type="ECO:0000256" key="4">
    <source>
        <dbReference type="ARBA" id="ARBA00022516"/>
    </source>
</evidence>
<dbReference type="AlphaFoldDB" id="A0A5J4VCG7"/>
<feature type="transmembrane region" description="Helical" evidence="13">
    <location>
        <begin position="48"/>
        <end position="70"/>
    </location>
</feature>
<evidence type="ECO:0000256" key="13">
    <source>
        <dbReference type="SAM" id="Phobius"/>
    </source>
</evidence>
<keyword evidence="9 13" id="KW-0472">Membrane</keyword>
<evidence type="ECO:0000256" key="12">
    <source>
        <dbReference type="ARBA" id="ARBA00023315"/>
    </source>
</evidence>
<dbReference type="GO" id="GO:0016020">
    <property type="term" value="C:membrane"/>
    <property type="evidence" value="ECO:0007669"/>
    <property type="project" value="UniProtKB-SubCell"/>
</dbReference>
<evidence type="ECO:0000256" key="5">
    <source>
        <dbReference type="ARBA" id="ARBA00022679"/>
    </source>
</evidence>
<dbReference type="Proteomes" id="UP000324800">
    <property type="component" value="Unassembled WGS sequence"/>
</dbReference>
<evidence type="ECO:0000256" key="1">
    <source>
        <dbReference type="ARBA" id="ARBA00004370"/>
    </source>
</evidence>
<dbReference type="GO" id="GO:0008374">
    <property type="term" value="F:O-acyltransferase activity"/>
    <property type="evidence" value="ECO:0007669"/>
    <property type="project" value="InterPro"/>
</dbReference>
<comment type="similarity">
    <text evidence="3">Belongs to the 1-acyl-sn-glycerol-3-phosphate acyltransferase family.</text>
</comment>
<evidence type="ECO:0000256" key="9">
    <source>
        <dbReference type="ARBA" id="ARBA00023136"/>
    </source>
</evidence>
<keyword evidence="5 15" id="KW-0808">Transferase</keyword>
<keyword evidence="10" id="KW-0594">Phospholipid biosynthesis</keyword>
<comment type="subcellular location">
    <subcellularLocation>
        <location evidence="1">Membrane</location>
    </subcellularLocation>
</comment>
<evidence type="ECO:0000256" key="10">
    <source>
        <dbReference type="ARBA" id="ARBA00023209"/>
    </source>
</evidence>
<evidence type="ECO:0000313" key="16">
    <source>
        <dbReference type="Proteomes" id="UP000324800"/>
    </source>
</evidence>
<evidence type="ECO:0000256" key="3">
    <source>
        <dbReference type="ARBA" id="ARBA00008655"/>
    </source>
</evidence>
<keyword evidence="7 13" id="KW-1133">Transmembrane helix</keyword>
<evidence type="ECO:0000256" key="11">
    <source>
        <dbReference type="ARBA" id="ARBA00023264"/>
    </source>
</evidence>
<evidence type="ECO:0000256" key="8">
    <source>
        <dbReference type="ARBA" id="ARBA00023098"/>
    </source>
</evidence>
<accession>A0A5J4VCG7</accession>
<reference evidence="15 16" key="1">
    <citation type="submission" date="2019-03" db="EMBL/GenBank/DDBJ databases">
        <title>Single cell metagenomics reveals metabolic interactions within the superorganism composed of flagellate Streblomastix strix and complex community of Bacteroidetes bacteria on its surface.</title>
        <authorList>
            <person name="Treitli S.C."/>
            <person name="Kolisko M."/>
            <person name="Husnik F."/>
            <person name="Keeling P."/>
            <person name="Hampl V."/>
        </authorList>
    </citation>
    <scope>NUCLEOTIDE SEQUENCE [LARGE SCALE GENOMIC DNA]</scope>
    <source>
        <strain evidence="15">ST1C</strain>
    </source>
</reference>
<evidence type="ECO:0000256" key="7">
    <source>
        <dbReference type="ARBA" id="ARBA00022989"/>
    </source>
</evidence>
<evidence type="ECO:0000313" key="15">
    <source>
        <dbReference type="EMBL" id="KAA6380054.1"/>
    </source>
</evidence>
<dbReference type="PANTHER" id="PTHR23063:SF52">
    <property type="entry name" value="LYSOPHOSPHATIDYLCHOLINE ACYLTRANSFERASE"/>
    <property type="match status" value="1"/>
</dbReference>
<keyword evidence="8" id="KW-0443">Lipid metabolism</keyword>
<organism evidence="15 16">
    <name type="scientific">Streblomastix strix</name>
    <dbReference type="NCBI Taxonomy" id="222440"/>
    <lineage>
        <taxon>Eukaryota</taxon>
        <taxon>Metamonada</taxon>
        <taxon>Preaxostyla</taxon>
        <taxon>Oxymonadida</taxon>
        <taxon>Streblomastigidae</taxon>
        <taxon>Streblomastix</taxon>
    </lineage>
</organism>
<dbReference type="SMART" id="SM00563">
    <property type="entry name" value="PlsC"/>
    <property type="match status" value="1"/>
</dbReference>
<dbReference type="GO" id="GO:0008654">
    <property type="term" value="P:phospholipid biosynthetic process"/>
    <property type="evidence" value="ECO:0007669"/>
    <property type="project" value="UniProtKB-KW"/>
</dbReference>
<dbReference type="InterPro" id="IPR002123">
    <property type="entry name" value="Plipid/glycerol_acylTrfase"/>
</dbReference>
<comment type="pathway">
    <text evidence="2">Lipid metabolism.</text>
</comment>
<name>A0A5J4VCG7_9EUKA</name>
<dbReference type="EMBL" id="SNRW01008124">
    <property type="protein sequence ID" value="KAA6380054.1"/>
    <property type="molecule type" value="Genomic_DNA"/>
</dbReference>
<evidence type="ECO:0000259" key="14">
    <source>
        <dbReference type="SMART" id="SM00563"/>
    </source>
</evidence>
<keyword evidence="6 13" id="KW-0812">Transmembrane</keyword>
<dbReference type="CDD" id="cd07991">
    <property type="entry name" value="LPLAT_LPCAT1-like"/>
    <property type="match status" value="1"/>
</dbReference>
<keyword evidence="4" id="KW-0444">Lipid biosynthesis</keyword>
<dbReference type="Pfam" id="PF01553">
    <property type="entry name" value="Acyltransferase"/>
    <property type="match status" value="1"/>
</dbReference>
<keyword evidence="11" id="KW-1208">Phospholipid metabolism</keyword>
<sequence length="384" mass="45032">MFSLYKQPPEVIKKCLDHPGLRCYVHQHYNYSLYEAFKLYIFPGPLGFLIRLVAMLIIYSFHFLLQKLIFLNYQDWDHPAPHWRRQASQITMRYCCRVCMWCGGFYWIKRIDHSKVRPKSKNWEFLPRFDYLEDKYPLVGNHCTFMDVLTICMCTGAPSFMGHSGVKKEYTARFIMQAFRCLVVYRNKQEAPEGYSVSKALIDRVEQAFDPKDENNAPYAPLVFPEGTTSNGQYITRFHKGVFVPGKSIRPFTIKYTGKHFSNHYDTISVMRLIYGMLTQFWNPFEMHIYDLYIPDEDEKQNPDLYAANVGKFIAQKLGLEYVDDAGYSYGKLAYDILIDNKVSADQIDSEVAKLDLIQEKERKEIMAKKGELNENNQKINTLI</sequence>
<keyword evidence="12 15" id="KW-0012">Acyltransferase</keyword>